<dbReference type="EMBL" id="JAWQEG010002134">
    <property type="protein sequence ID" value="KAK3874125.1"/>
    <property type="molecule type" value="Genomic_DNA"/>
</dbReference>
<name>A0AAE1FGX4_PETCI</name>
<evidence type="ECO:0000313" key="2">
    <source>
        <dbReference type="Proteomes" id="UP001286313"/>
    </source>
</evidence>
<organism evidence="1 2">
    <name type="scientific">Petrolisthes cinctipes</name>
    <name type="common">Flat porcelain crab</name>
    <dbReference type="NCBI Taxonomy" id="88211"/>
    <lineage>
        <taxon>Eukaryota</taxon>
        <taxon>Metazoa</taxon>
        <taxon>Ecdysozoa</taxon>
        <taxon>Arthropoda</taxon>
        <taxon>Crustacea</taxon>
        <taxon>Multicrustacea</taxon>
        <taxon>Malacostraca</taxon>
        <taxon>Eumalacostraca</taxon>
        <taxon>Eucarida</taxon>
        <taxon>Decapoda</taxon>
        <taxon>Pleocyemata</taxon>
        <taxon>Anomura</taxon>
        <taxon>Galatheoidea</taxon>
        <taxon>Porcellanidae</taxon>
        <taxon>Petrolisthes</taxon>
    </lineage>
</organism>
<gene>
    <name evidence="1" type="ORF">Pcinc_020911</name>
</gene>
<keyword evidence="2" id="KW-1185">Reference proteome</keyword>
<dbReference type="AlphaFoldDB" id="A0AAE1FGX4"/>
<reference evidence="1" key="1">
    <citation type="submission" date="2023-10" db="EMBL/GenBank/DDBJ databases">
        <title>Genome assemblies of two species of porcelain crab, Petrolisthes cinctipes and Petrolisthes manimaculis (Anomura: Porcellanidae).</title>
        <authorList>
            <person name="Angst P."/>
        </authorList>
    </citation>
    <scope>NUCLEOTIDE SEQUENCE</scope>
    <source>
        <strain evidence="1">PB745_01</strain>
        <tissue evidence="1">Gill</tissue>
    </source>
</reference>
<dbReference type="Proteomes" id="UP001286313">
    <property type="component" value="Unassembled WGS sequence"/>
</dbReference>
<protein>
    <submittedName>
        <fullName evidence="1">Uncharacterized protein</fullName>
    </submittedName>
</protein>
<proteinExistence type="predicted"/>
<accession>A0AAE1FGX4</accession>
<comment type="caution">
    <text evidence="1">The sequence shown here is derived from an EMBL/GenBank/DDBJ whole genome shotgun (WGS) entry which is preliminary data.</text>
</comment>
<evidence type="ECO:0000313" key="1">
    <source>
        <dbReference type="EMBL" id="KAK3874125.1"/>
    </source>
</evidence>
<sequence>MCLQFTMVVVWSEEAGWLLLEKTRSVPTFGVSNYDTYSARSPLECSSTENCTAASYNVCLNPRRPLLLHFRPILVTFSLSFNSLLRQFLQLRPTVLRSHSSSVNSSLEFSHRSDK</sequence>